<feature type="region of interest" description="Disordered" evidence="1">
    <location>
        <begin position="88"/>
        <end position="109"/>
    </location>
</feature>
<dbReference type="AlphaFoldDB" id="A0AAW0PZU4"/>
<organism evidence="2 3">
    <name type="scientific">Mugilogobius chulae</name>
    <name type="common">yellowstripe goby</name>
    <dbReference type="NCBI Taxonomy" id="88201"/>
    <lineage>
        <taxon>Eukaryota</taxon>
        <taxon>Metazoa</taxon>
        <taxon>Chordata</taxon>
        <taxon>Craniata</taxon>
        <taxon>Vertebrata</taxon>
        <taxon>Euteleostomi</taxon>
        <taxon>Actinopterygii</taxon>
        <taxon>Neopterygii</taxon>
        <taxon>Teleostei</taxon>
        <taxon>Neoteleostei</taxon>
        <taxon>Acanthomorphata</taxon>
        <taxon>Gobiaria</taxon>
        <taxon>Gobiiformes</taxon>
        <taxon>Gobioidei</taxon>
        <taxon>Gobiidae</taxon>
        <taxon>Gobionellinae</taxon>
        <taxon>Mugilogobius</taxon>
    </lineage>
</organism>
<keyword evidence="3" id="KW-1185">Reference proteome</keyword>
<evidence type="ECO:0000313" key="2">
    <source>
        <dbReference type="EMBL" id="KAK7944904.1"/>
    </source>
</evidence>
<dbReference type="Proteomes" id="UP001460270">
    <property type="component" value="Unassembled WGS sequence"/>
</dbReference>
<feature type="region of interest" description="Disordered" evidence="1">
    <location>
        <begin position="140"/>
        <end position="161"/>
    </location>
</feature>
<evidence type="ECO:0000256" key="1">
    <source>
        <dbReference type="SAM" id="MobiDB-lite"/>
    </source>
</evidence>
<name>A0AAW0PZU4_9GOBI</name>
<dbReference type="EMBL" id="JBBPFD010000001">
    <property type="protein sequence ID" value="KAK7944904.1"/>
    <property type="molecule type" value="Genomic_DNA"/>
</dbReference>
<comment type="caution">
    <text evidence="2">The sequence shown here is derived from an EMBL/GenBank/DDBJ whole genome shotgun (WGS) entry which is preliminary data.</text>
</comment>
<evidence type="ECO:0000313" key="3">
    <source>
        <dbReference type="Proteomes" id="UP001460270"/>
    </source>
</evidence>
<feature type="compositionally biased region" description="Polar residues" evidence="1">
    <location>
        <begin position="88"/>
        <end position="106"/>
    </location>
</feature>
<accession>A0AAW0PZU4</accession>
<protein>
    <submittedName>
        <fullName evidence="2">Uncharacterized protein</fullName>
    </submittedName>
</protein>
<sequence length="316" mass="34882">MDDKCAFLHLEISRKQSENELLQRKLRAMESKQALLQHGYEKYLERGVSLDNSTAAAQADMKFPELENSSAFTVKEESPDDLWISESAQTHSTGPSVQFTSGTPSDGQRFEKNCQLSNQMHQLRRKTWTLATRTTLLLTTASAKTSPSKPKKTKTDPGSVRTVANTASESLPGDFSLDERNSQLWSSIMDANEIDSSFPDFSSVVDEYSDAFPEQAEAKASNGAYNGDFSKDVSQMSSFQPNNLHLQEREARRVRYSSKVATIRRKTSKASEVTFACSAVRLSRACTSLSCTSRVTNGKGLSGARCAGKVSCARRI</sequence>
<proteinExistence type="predicted"/>
<reference evidence="3" key="1">
    <citation type="submission" date="2024-04" db="EMBL/GenBank/DDBJ databases">
        <title>Salinicola lusitanus LLJ914,a marine bacterium isolated from the Okinawa Trough.</title>
        <authorList>
            <person name="Li J."/>
        </authorList>
    </citation>
    <scope>NUCLEOTIDE SEQUENCE [LARGE SCALE GENOMIC DNA]</scope>
</reference>
<gene>
    <name evidence="2" type="ORF">WMY93_000632</name>
</gene>